<name>A0ABY5Z823_9ACTN</name>
<evidence type="ECO:0000313" key="3">
    <source>
        <dbReference type="Proteomes" id="UP001058271"/>
    </source>
</evidence>
<feature type="transmembrane region" description="Helical" evidence="1">
    <location>
        <begin position="143"/>
        <end position="164"/>
    </location>
</feature>
<feature type="transmembrane region" description="Helical" evidence="1">
    <location>
        <begin position="176"/>
        <end position="193"/>
    </location>
</feature>
<reference evidence="2" key="1">
    <citation type="submission" date="2021-04" db="EMBL/GenBank/DDBJ databases">
        <title>Biosynthetic gene clusters of Dactylosporangioum roseum.</title>
        <authorList>
            <person name="Hartkoorn R.C."/>
            <person name="Beaudoing E."/>
            <person name="Hot D."/>
            <person name="Moureu S."/>
        </authorList>
    </citation>
    <scope>NUCLEOTIDE SEQUENCE</scope>
    <source>
        <strain evidence="2">NRRL B-16295</strain>
    </source>
</reference>
<accession>A0ABY5Z823</accession>
<evidence type="ECO:0000256" key="1">
    <source>
        <dbReference type="SAM" id="Phobius"/>
    </source>
</evidence>
<feature type="transmembrane region" description="Helical" evidence="1">
    <location>
        <begin position="302"/>
        <end position="320"/>
    </location>
</feature>
<feature type="transmembrane region" description="Helical" evidence="1">
    <location>
        <begin position="326"/>
        <end position="347"/>
    </location>
</feature>
<keyword evidence="1" id="KW-1133">Transmembrane helix</keyword>
<sequence>MRIDGRGHGTLLKYAQMLVRPTQLYMVSLALTGLGSLGTVVLPAGERGDLAASIVSATLGASIGGFSVDTFLLSRPSGWVVNRGRWWILLILVGCVLASSGVAVALTAAGGIGSYSIAVCGAAALTVFNACASLMLRIERFAYVYAMRSLGGAVLIAGYAALYLAGNRSGDQWSDAWLASQVLAAITLVIPVLRRARGFGLGPDGQPAADYSAAGRTKDLTAIGKLHVGIAAQMFTFRLNQIILARFAGAGPLGVYALAVAALEFAQSSAVITAQKILADRGNTDEQAAATPVVKAAPIVKATLTLGVLAVVGLAALGLLKPDYSQAALLGMILLPGAVAVALGKAWSAALLKQGGEQATTNVALIALAVAVPSYVILIPWIGAVGAAAASSFAYAVHAYGSFVSLKKRKRQTLLAHGMA</sequence>
<dbReference type="EMBL" id="CP073721">
    <property type="protein sequence ID" value="UWZ36873.1"/>
    <property type="molecule type" value="Genomic_DNA"/>
</dbReference>
<proteinExistence type="predicted"/>
<feature type="transmembrane region" description="Helical" evidence="1">
    <location>
        <begin position="86"/>
        <end position="109"/>
    </location>
</feature>
<dbReference type="Proteomes" id="UP001058271">
    <property type="component" value="Chromosome"/>
</dbReference>
<protein>
    <recommendedName>
        <fullName evidence="4">Polysaccharide biosynthesis protein C-terminal domain-containing protein</fullName>
    </recommendedName>
</protein>
<feature type="transmembrane region" description="Helical" evidence="1">
    <location>
        <begin position="24"/>
        <end position="44"/>
    </location>
</feature>
<organism evidence="2 3">
    <name type="scientific">Dactylosporangium roseum</name>
    <dbReference type="NCBI Taxonomy" id="47989"/>
    <lineage>
        <taxon>Bacteria</taxon>
        <taxon>Bacillati</taxon>
        <taxon>Actinomycetota</taxon>
        <taxon>Actinomycetes</taxon>
        <taxon>Micromonosporales</taxon>
        <taxon>Micromonosporaceae</taxon>
        <taxon>Dactylosporangium</taxon>
    </lineage>
</organism>
<dbReference type="RefSeq" id="WP_260726226.1">
    <property type="nucleotide sequence ID" value="NZ_BAAABS010000053.1"/>
</dbReference>
<keyword evidence="1" id="KW-0472">Membrane</keyword>
<keyword evidence="1" id="KW-0812">Transmembrane</keyword>
<keyword evidence="3" id="KW-1185">Reference proteome</keyword>
<feature type="transmembrane region" description="Helical" evidence="1">
    <location>
        <begin position="50"/>
        <end position="74"/>
    </location>
</feature>
<feature type="transmembrane region" description="Helical" evidence="1">
    <location>
        <begin position="359"/>
        <end position="378"/>
    </location>
</feature>
<evidence type="ECO:0008006" key="4">
    <source>
        <dbReference type="Google" id="ProtNLM"/>
    </source>
</evidence>
<gene>
    <name evidence="2" type="ORF">Drose_00585</name>
</gene>
<evidence type="ECO:0000313" key="2">
    <source>
        <dbReference type="EMBL" id="UWZ36873.1"/>
    </source>
</evidence>
<feature type="transmembrane region" description="Helical" evidence="1">
    <location>
        <begin position="384"/>
        <end position="406"/>
    </location>
</feature>
<feature type="transmembrane region" description="Helical" evidence="1">
    <location>
        <begin position="115"/>
        <end position="136"/>
    </location>
</feature>